<proteinExistence type="predicted"/>
<name>A0A1F5SHF3_9BACT</name>
<sequence>MILYTKYRDPNFRAVTLTDKNRTFLTIKIIRGGSMLPTVFNFDHAALSRIARGGEPKCIIIDCHKPGQLVCGEHLCEYGLASLHRARLWILAYQYYEKGVRFRVFRDVVDLIKYYMPGALSDIANLVKTIREHQPNVDENLIRDIARCFAGETDAQN</sequence>
<gene>
    <name evidence="1" type="ORF">A2227_02810</name>
</gene>
<dbReference type="STRING" id="1797994.A2227_02810"/>
<evidence type="ECO:0000313" key="1">
    <source>
        <dbReference type="EMBL" id="OGF26125.1"/>
    </source>
</evidence>
<organism evidence="1 2">
    <name type="scientific">Candidatus Falkowbacteria bacterium RIFOXYA2_FULL_47_19</name>
    <dbReference type="NCBI Taxonomy" id="1797994"/>
    <lineage>
        <taxon>Bacteria</taxon>
        <taxon>Candidatus Falkowiibacteriota</taxon>
    </lineage>
</organism>
<evidence type="ECO:0000313" key="2">
    <source>
        <dbReference type="Proteomes" id="UP000178367"/>
    </source>
</evidence>
<dbReference type="EMBL" id="MFGB01000017">
    <property type="protein sequence ID" value="OGF26125.1"/>
    <property type="molecule type" value="Genomic_DNA"/>
</dbReference>
<comment type="caution">
    <text evidence="1">The sequence shown here is derived from an EMBL/GenBank/DDBJ whole genome shotgun (WGS) entry which is preliminary data.</text>
</comment>
<dbReference type="AlphaFoldDB" id="A0A1F5SHF3"/>
<dbReference type="Proteomes" id="UP000178367">
    <property type="component" value="Unassembled WGS sequence"/>
</dbReference>
<accession>A0A1F5SHF3</accession>
<protein>
    <submittedName>
        <fullName evidence="1">Uncharacterized protein</fullName>
    </submittedName>
</protein>
<reference evidence="1 2" key="1">
    <citation type="journal article" date="2016" name="Nat. Commun.">
        <title>Thousands of microbial genomes shed light on interconnected biogeochemical processes in an aquifer system.</title>
        <authorList>
            <person name="Anantharaman K."/>
            <person name="Brown C.T."/>
            <person name="Hug L.A."/>
            <person name="Sharon I."/>
            <person name="Castelle C.J."/>
            <person name="Probst A.J."/>
            <person name="Thomas B.C."/>
            <person name="Singh A."/>
            <person name="Wilkins M.J."/>
            <person name="Karaoz U."/>
            <person name="Brodie E.L."/>
            <person name="Williams K.H."/>
            <person name="Hubbard S.S."/>
            <person name="Banfield J.F."/>
        </authorList>
    </citation>
    <scope>NUCLEOTIDE SEQUENCE [LARGE SCALE GENOMIC DNA]</scope>
</reference>